<proteinExistence type="predicted"/>
<reference evidence="1" key="1">
    <citation type="submission" date="2021-06" db="EMBL/GenBank/DDBJ databases">
        <title>Halomicroarcula sp. F24A a new haloarchaeum isolated from saline soil.</title>
        <authorList>
            <person name="Duran-Viseras A."/>
            <person name="Sanchez-Porro C."/>
            <person name="Ventosa A."/>
        </authorList>
    </citation>
    <scope>NUCLEOTIDE SEQUENCE</scope>
    <source>
        <strain evidence="1">F24A</strain>
    </source>
</reference>
<dbReference type="EMBL" id="RKLQ01000001">
    <property type="protein sequence ID" value="MBX0303020.1"/>
    <property type="molecule type" value="Genomic_DNA"/>
</dbReference>
<evidence type="ECO:0000313" key="1">
    <source>
        <dbReference type="EMBL" id="MBX0303020.1"/>
    </source>
</evidence>
<organism evidence="1 2">
    <name type="scientific">Haloarcula salinisoli</name>
    <dbReference type="NCBI Taxonomy" id="2487746"/>
    <lineage>
        <taxon>Archaea</taxon>
        <taxon>Methanobacteriati</taxon>
        <taxon>Methanobacteriota</taxon>
        <taxon>Stenosarchaea group</taxon>
        <taxon>Halobacteria</taxon>
        <taxon>Halobacteriales</taxon>
        <taxon>Haloarculaceae</taxon>
        <taxon>Haloarcula</taxon>
    </lineage>
</organism>
<dbReference type="Proteomes" id="UP000783863">
    <property type="component" value="Unassembled WGS sequence"/>
</dbReference>
<protein>
    <submittedName>
        <fullName evidence="1">Uncharacterized protein</fullName>
    </submittedName>
</protein>
<dbReference type="AlphaFoldDB" id="A0A8J7YBS8"/>
<comment type="caution">
    <text evidence="1">The sequence shown here is derived from an EMBL/GenBank/DDBJ whole genome shotgun (WGS) entry which is preliminary data.</text>
</comment>
<name>A0A8J7YBS8_9EURY</name>
<accession>A0A8J7YBS8</accession>
<evidence type="ECO:0000313" key="2">
    <source>
        <dbReference type="Proteomes" id="UP000783863"/>
    </source>
</evidence>
<sequence>MTISESPLDTHLKAALREAEDDTARYHIREALQLRIVEETAPDGC</sequence>
<keyword evidence="2" id="KW-1185">Reference proteome</keyword>
<gene>
    <name evidence="1" type="ORF">EGD98_04960</name>
</gene>